<reference evidence="2 3" key="1">
    <citation type="journal article" date="2011" name="J. Bacteriol.">
        <title>Genome sequence of Haloplasma contractile, an unusual contractile bacterium from a deep-sea anoxic brine lake.</title>
        <authorList>
            <person name="Antunes A."/>
            <person name="Alam I."/>
            <person name="El Dorry H."/>
            <person name="Siam R."/>
            <person name="Robertson A."/>
            <person name="Bajic V.B."/>
            <person name="Stingl U."/>
        </authorList>
    </citation>
    <scope>NUCLEOTIDE SEQUENCE [LARGE SCALE GENOMIC DNA]</scope>
    <source>
        <strain evidence="2 3">SSD-17B</strain>
    </source>
</reference>
<keyword evidence="2" id="KW-0808">Transferase</keyword>
<dbReference type="PROSITE" id="PS51707">
    <property type="entry name" value="CYTH"/>
    <property type="match status" value="1"/>
</dbReference>
<dbReference type="STRING" id="1033810.HLPCO_002471"/>
<dbReference type="AlphaFoldDB" id="U2FK02"/>
<dbReference type="GO" id="GO:0004364">
    <property type="term" value="F:glutathione transferase activity"/>
    <property type="evidence" value="ECO:0007669"/>
    <property type="project" value="UniProtKB-EC"/>
</dbReference>
<dbReference type="FunCoup" id="U2FK02">
    <property type="interactions" value="5"/>
</dbReference>
<dbReference type="OrthoDB" id="384378at2"/>
<evidence type="ECO:0000313" key="3">
    <source>
        <dbReference type="Proteomes" id="UP000005707"/>
    </source>
</evidence>
<proteinExistence type="predicted"/>
<comment type="caution">
    <text evidence="2">The sequence shown here is derived from an EMBL/GenBank/DDBJ whole genome shotgun (WGS) entry which is preliminary data.</text>
</comment>
<dbReference type="Pfam" id="PF01928">
    <property type="entry name" value="CYTH"/>
    <property type="match status" value="1"/>
</dbReference>
<keyword evidence="3" id="KW-1185">Reference proteome</keyword>
<evidence type="ECO:0000313" key="2">
    <source>
        <dbReference type="EMBL" id="ERJ11559.1"/>
    </source>
</evidence>
<organism evidence="2 3">
    <name type="scientific">Haloplasma contractile SSD-17B</name>
    <dbReference type="NCBI Taxonomy" id="1033810"/>
    <lineage>
        <taxon>Bacteria</taxon>
        <taxon>Bacillati</taxon>
        <taxon>Mycoplasmatota</taxon>
        <taxon>Mollicutes</taxon>
        <taxon>Haloplasmatales</taxon>
        <taxon>Haloplasmataceae</taxon>
        <taxon>Haloplasma</taxon>
    </lineage>
</organism>
<dbReference type="Proteomes" id="UP000005707">
    <property type="component" value="Unassembled WGS sequence"/>
</dbReference>
<gene>
    <name evidence="2" type="primary">yjbK</name>
    <name evidence="2" type="ORF">HLPCO_002471</name>
</gene>
<dbReference type="SUPFAM" id="SSF55154">
    <property type="entry name" value="CYTH-like phosphatases"/>
    <property type="match status" value="1"/>
</dbReference>
<feature type="domain" description="CYTH" evidence="1">
    <location>
        <begin position="4"/>
        <end position="191"/>
    </location>
</feature>
<dbReference type="InterPro" id="IPR009195">
    <property type="entry name" value="Uncharacterised_YjbK"/>
</dbReference>
<name>U2FK02_9MOLU</name>
<dbReference type="SMART" id="SM01118">
    <property type="entry name" value="CYTH"/>
    <property type="match status" value="1"/>
</dbReference>
<accession>U2FK02</accession>
<dbReference type="EC" id="2.5.1.18" evidence="2"/>
<dbReference type="InterPro" id="IPR023577">
    <property type="entry name" value="CYTH_domain"/>
</dbReference>
<evidence type="ECO:0000259" key="1">
    <source>
        <dbReference type="PROSITE" id="PS51707"/>
    </source>
</evidence>
<dbReference type="CDD" id="cd07762">
    <property type="entry name" value="CYTH-like_Pase_1"/>
    <property type="match status" value="1"/>
</dbReference>
<dbReference type="EMBL" id="AFNU02000010">
    <property type="protein sequence ID" value="ERJ11559.1"/>
    <property type="molecule type" value="Genomic_DNA"/>
</dbReference>
<dbReference type="PIRSF" id="PIRSF012526">
    <property type="entry name" value="CYTH_UCP012526"/>
    <property type="match status" value="1"/>
</dbReference>
<sequence>MSQNLEIEFKNLLTHEEYNRLIDFFDLTESDLFKQVNIYFDTKEHSLKKLGCALRVRIKENVYELTLKQPNSVGLMETSDYLNEDQFNAFVNTGLLHMGSVMRALQNLGVTECLNVTAELTTYRYETPYNIGLLVLDRSSYYDVIDHELEFEVQDYDEGKKAFHQLLNKFNIPLRKTTNKISRAYKQKLKFDSKTDA</sequence>
<dbReference type="RefSeq" id="WP_008827118.1">
    <property type="nucleotide sequence ID" value="NZ_AFNU02000010.1"/>
</dbReference>
<dbReference type="InterPro" id="IPR033469">
    <property type="entry name" value="CYTH-like_dom_sf"/>
</dbReference>
<dbReference type="InParanoid" id="U2FK02"/>
<dbReference type="Gene3D" id="2.40.320.10">
    <property type="entry name" value="Hypothetical Protein Pfu-838710-001"/>
    <property type="match status" value="1"/>
</dbReference>
<reference evidence="2 3" key="2">
    <citation type="journal article" date="2013" name="PLoS ONE">
        <title>INDIGO - INtegrated Data Warehouse of MIcrobial GenOmes with Examples from the Red Sea Extremophiles.</title>
        <authorList>
            <person name="Alam I."/>
            <person name="Antunes A."/>
            <person name="Kamau A.A."/>
            <person name="Ba Alawi W."/>
            <person name="Kalkatawi M."/>
            <person name="Stingl U."/>
            <person name="Bajic V.B."/>
        </authorList>
    </citation>
    <scope>NUCLEOTIDE SEQUENCE [LARGE SCALE GENOMIC DNA]</scope>
    <source>
        <strain evidence="2 3">SSD-17B</strain>
    </source>
</reference>
<protein>
    <submittedName>
        <fullName evidence="2">RNA-thiamine triphosphatase protein</fullName>
        <ecNumber evidence="2">2.5.1.18</ecNumber>
    </submittedName>
</protein>
<dbReference type="eggNOG" id="COG4116">
    <property type="taxonomic scope" value="Bacteria"/>
</dbReference>